<keyword evidence="4" id="KW-1185">Reference proteome</keyword>
<evidence type="ECO:0000259" key="2">
    <source>
        <dbReference type="Pfam" id="PF13449"/>
    </source>
</evidence>
<dbReference type="Pfam" id="PF13449">
    <property type="entry name" value="Phytase-like"/>
    <property type="match status" value="1"/>
</dbReference>
<evidence type="ECO:0000313" key="4">
    <source>
        <dbReference type="Proteomes" id="UP000186455"/>
    </source>
</evidence>
<accession>A0A1Q4V739</accession>
<proteinExistence type="predicted"/>
<dbReference type="Proteomes" id="UP000186455">
    <property type="component" value="Unassembled WGS sequence"/>
</dbReference>
<gene>
    <name evidence="3" type="ORF">AB852_19680</name>
</gene>
<dbReference type="STRING" id="1048205.AB852_19680"/>
<comment type="caution">
    <text evidence="3">The sequence shown here is derived from an EMBL/GenBank/DDBJ whole genome shotgun (WGS) entry which is preliminary data.</text>
</comment>
<evidence type="ECO:0000256" key="1">
    <source>
        <dbReference type="SAM" id="MobiDB-lite"/>
    </source>
</evidence>
<feature type="domain" description="Phytase-like" evidence="2">
    <location>
        <begin position="35"/>
        <end position="349"/>
    </location>
</feature>
<name>A0A1Q4V739_9ACTN</name>
<reference evidence="3 4" key="1">
    <citation type="submission" date="2015-06" db="EMBL/GenBank/DDBJ databases">
        <title>Cloning and characterization of the uncialamcin biosynthetic gene cluster.</title>
        <authorList>
            <person name="Yan X."/>
            <person name="Huang T."/>
            <person name="Ge H."/>
            <person name="Shen B."/>
        </authorList>
    </citation>
    <scope>NUCLEOTIDE SEQUENCE [LARGE SCALE GENOMIC DNA]</scope>
    <source>
        <strain evidence="3 4">DCA2648</strain>
    </source>
</reference>
<protein>
    <submittedName>
        <fullName evidence="3">3-phytase</fullName>
    </submittedName>
</protein>
<dbReference type="InterPro" id="IPR027372">
    <property type="entry name" value="Phytase-like_dom"/>
</dbReference>
<dbReference type="AlphaFoldDB" id="A0A1Q4V739"/>
<evidence type="ECO:0000313" key="3">
    <source>
        <dbReference type="EMBL" id="OKH93662.1"/>
    </source>
</evidence>
<feature type="region of interest" description="Disordered" evidence="1">
    <location>
        <begin position="84"/>
        <end position="110"/>
    </location>
</feature>
<organism evidence="3 4">
    <name type="scientific">Streptomyces uncialis</name>
    <dbReference type="NCBI Taxonomy" id="1048205"/>
    <lineage>
        <taxon>Bacteria</taxon>
        <taxon>Bacillati</taxon>
        <taxon>Actinomycetota</taxon>
        <taxon>Actinomycetes</taxon>
        <taxon>Kitasatosporales</taxon>
        <taxon>Streptomycetaceae</taxon>
        <taxon>Streptomyces</taxon>
    </lineage>
</organism>
<dbReference type="EMBL" id="LFBV01000004">
    <property type="protein sequence ID" value="OKH93662.1"/>
    <property type="molecule type" value="Genomic_DNA"/>
</dbReference>
<sequence>MAAQSGDTAARAPIGAKARLLGEATVPHKLAFRDTTVGGLSGIDRDPCTGEYVMVSDDRSNLQPARFYTARIKVDGTGVRSVDFTGTRPFRQPDGTVYPPPSAGDGKAVDPEEVRVDPLSCRYWWAQEGDRPSAAGAPLVQPSVQFANRSGAHRGRLALPSNYAFTTGERGPRRNKAVEAITFGAGSTVLTSAVEGPLLQDGPEPTLDTGALIRVTQQSRRGAVLGQFAYPLEKIFAESDPSSPWAPDTGVPAILAFPGDPGRYLVLERTWVAGSGYKIRVFDATTRGATDVRSVDSLAGRPVVPMRKKLVADFHDLGVSTIENTEGMTWGPTLPNGERTLLLVSDDNFSPEEVTRFVALAVR</sequence>